<dbReference type="RefSeq" id="WP_080064619.1">
    <property type="nucleotide sequence ID" value="NZ_MZGX01000013.1"/>
</dbReference>
<keyword evidence="3" id="KW-1185">Reference proteome</keyword>
<proteinExistence type="predicted"/>
<keyword evidence="1" id="KW-1133">Transmembrane helix</keyword>
<dbReference type="Pfam" id="PF06541">
    <property type="entry name" value="ABC_trans_CmpB"/>
    <property type="match status" value="1"/>
</dbReference>
<accession>A0A1V4SJA8</accession>
<keyword evidence="1" id="KW-0812">Transmembrane</keyword>
<evidence type="ECO:0008006" key="4">
    <source>
        <dbReference type="Google" id="ProtNLM"/>
    </source>
</evidence>
<organism evidence="2 3">
    <name type="scientific">Ruminiclostridium hungatei</name>
    <name type="common">Clostridium hungatei</name>
    <dbReference type="NCBI Taxonomy" id="48256"/>
    <lineage>
        <taxon>Bacteria</taxon>
        <taxon>Bacillati</taxon>
        <taxon>Bacillota</taxon>
        <taxon>Clostridia</taxon>
        <taxon>Eubacteriales</taxon>
        <taxon>Oscillospiraceae</taxon>
        <taxon>Ruminiclostridium</taxon>
    </lineage>
</organism>
<dbReference type="EMBL" id="MZGX01000013">
    <property type="protein sequence ID" value="OPX43940.1"/>
    <property type="molecule type" value="Genomic_DNA"/>
</dbReference>
<name>A0A1V4SJA8_RUMHU</name>
<dbReference type="InterPro" id="IPR010540">
    <property type="entry name" value="CmpB_TMEM229"/>
</dbReference>
<dbReference type="OrthoDB" id="9789229at2"/>
<feature type="transmembrane region" description="Helical" evidence="1">
    <location>
        <begin position="21"/>
        <end position="43"/>
    </location>
</feature>
<sequence>MNRVAKLKSQLSNKLLPVEKLVNLFICFLAYSFSGWLAETIYMSVYHGHIVKRGFLIGPVCAVYGIGSLLVVLILGHFKTHPFLLFLCAALLTSMVELLAGIFLSRFDIRLWDYSGDFGNIMGFVCFRNTILWGIMSLFLIYMIHPVLGRVISAMPARLKEVVCYSAMACLALDICVSVYSSLHGVNNLVLLSQVLARGISFRWMP</sequence>
<evidence type="ECO:0000313" key="2">
    <source>
        <dbReference type="EMBL" id="OPX43940.1"/>
    </source>
</evidence>
<dbReference type="AlphaFoldDB" id="A0A1V4SJA8"/>
<protein>
    <recommendedName>
        <fullName evidence="4">ABC-transporter type IV</fullName>
    </recommendedName>
</protein>
<evidence type="ECO:0000256" key="1">
    <source>
        <dbReference type="SAM" id="Phobius"/>
    </source>
</evidence>
<feature type="transmembrane region" description="Helical" evidence="1">
    <location>
        <begin position="55"/>
        <end position="76"/>
    </location>
</feature>
<feature type="transmembrane region" description="Helical" evidence="1">
    <location>
        <begin position="83"/>
        <end position="106"/>
    </location>
</feature>
<dbReference type="STRING" id="48256.CLHUN_21830"/>
<evidence type="ECO:0000313" key="3">
    <source>
        <dbReference type="Proteomes" id="UP000191554"/>
    </source>
</evidence>
<reference evidence="2 3" key="1">
    <citation type="submission" date="2017-03" db="EMBL/GenBank/DDBJ databases">
        <title>Genome sequence of Clostridium hungatei DSM 14427.</title>
        <authorList>
            <person name="Poehlein A."/>
            <person name="Daniel R."/>
        </authorList>
    </citation>
    <scope>NUCLEOTIDE SEQUENCE [LARGE SCALE GENOMIC DNA]</scope>
    <source>
        <strain evidence="2 3">DSM 14427</strain>
    </source>
</reference>
<gene>
    <name evidence="2" type="ORF">CLHUN_21830</name>
</gene>
<feature type="transmembrane region" description="Helical" evidence="1">
    <location>
        <begin position="162"/>
        <end position="183"/>
    </location>
</feature>
<feature type="transmembrane region" description="Helical" evidence="1">
    <location>
        <begin position="118"/>
        <end position="142"/>
    </location>
</feature>
<keyword evidence="1" id="KW-0472">Membrane</keyword>
<comment type="caution">
    <text evidence="2">The sequence shown here is derived from an EMBL/GenBank/DDBJ whole genome shotgun (WGS) entry which is preliminary data.</text>
</comment>
<dbReference type="Proteomes" id="UP000191554">
    <property type="component" value="Unassembled WGS sequence"/>
</dbReference>